<evidence type="ECO:0000313" key="10">
    <source>
        <dbReference type="Proteomes" id="UP001396334"/>
    </source>
</evidence>
<evidence type="ECO:0000259" key="7">
    <source>
        <dbReference type="Pfam" id="PF08392"/>
    </source>
</evidence>
<organism evidence="9 10">
    <name type="scientific">Hibiscus sabdariffa</name>
    <name type="common">roselle</name>
    <dbReference type="NCBI Taxonomy" id="183260"/>
    <lineage>
        <taxon>Eukaryota</taxon>
        <taxon>Viridiplantae</taxon>
        <taxon>Streptophyta</taxon>
        <taxon>Embryophyta</taxon>
        <taxon>Tracheophyta</taxon>
        <taxon>Spermatophyta</taxon>
        <taxon>Magnoliopsida</taxon>
        <taxon>eudicotyledons</taxon>
        <taxon>Gunneridae</taxon>
        <taxon>Pentapetalae</taxon>
        <taxon>rosids</taxon>
        <taxon>malvids</taxon>
        <taxon>Malvales</taxon>
        <taxon>Malvaceae</taxon>
        <taxon>Malvoideae</taxon>
        <taxon>Hibiscus</taxon>
    </lineage>
</organism>
<evidence type="ECO:0000256" key="2">
    <source>
        <dbReference type="ARBA" id="ARBA00005531"/>
    </source>
</evidence>
<dbReference type="PANTHER" id="PTHR31561">
    <property type="entry name" value="3-KETOACYL-COA SYNTHASE"/>
    <property type="match status" value="1"/>
</dbReference>
<gene>
    <name evidence="9" type="ORF">V6N11_072730</name>
</gene>
<reference evidence="9 10" key="1">
    <citation type="journal article" date="2024" name="G3 (Bethesda)">
        <title>Genome assembly of Hibiscus sabdariffa L. provides insights into metabolisms of medicinal natural products.</title>
        <authorList>
            <person name="Kim T."/>
        </authorList>
    </citation>
    <scope>NUCLEOTIDE SEQUENCE [LARGE SCALE GENOMIC DNA]</scope>
    <source>
        <strain evidence="9">TK-2024</strain>
        <tissue evidence="9">Old leaves</tissue>
    </source>
</reference>
<keyword evidence="5" id="KW-0012">Acyltransferase</keyword>
<name>A0ABR2NE05_9ROSI</name>
<sequence>MRTQSCYIVDYECYKAPHDMKLDTETCGNLVLRNKNLGIQQYEFLLQAIVNAGIGEETYGPRNVIVGTEESSNLKDAFSEMDDIVFGTLDNLFSKTGVPPSEIDVLIVTISTIISAPSIPARVINRYKMRDDIKVFNLSGMGCSASVIAIDLVNHLFRTHKNSFAIVEVVQLLTNKISLKHRAILKLNHSVRTHAGSNDEAYKSCIGVEDEQGNRGFFLSKNLLKAAGKAVATNLGVVVPKMLPLKELIRYSMGGDRRHGKKLRANEYDLEPTRMALHRFGNTSAAGLWYVLSYMEAKKRLKKGDRILMISLGSGFKCNSCAWEVKNNLDELVKLREFHGDGRFVKGLDFSHVDLIHVVAPLAAASFQSITLVRNTIDITGNGEFVTERVMDDGRSLGFFNEDIEAECETVQCSKKDISWEVSVDLANGNKEACDRGRDCMEEQQSFFPELQDHHFERKFISSAEMQDKYLSVKEKKKRDRALKECKKQGQAAAEKISRM</sequence>
<evidence type="ECO:0000256" key="5">
    <source>
        <dbReference type="ARBA" id="ARBA00023315"/>
    </source>
</evidence>
<feature type="domain" description="FAE" evidence="7">
    <location>
        <begin position="171"/>
        <end position="252"/>
    </location>
</feature>
<dbReference type="InterPro" id="IPR016039">
    <property type="entry name" value="Thiolase-like"/>
</dbReference>
<dbReference type="Pfam" id="PF08392">
    <property type="entry name" value="FAE1_CUT1_RppA"/>
    <property type="match status" value="2"/>
</dbReference>
<comment type="similarity">
    <text evidence="2">Belongs to the thiolase-like superfamily. Chalcone/stilbene synthases family.</text>
</comment>
<accession>A0ABR2NE05</accession>
<dbReference type="Proteomes" id="UP001396334">
    <property type="component" value="Unassembled WGS sequence"/>
</dbReference>
<evidence type="ECO:0000256" key="4">
    <source>
        <dbReference type="ARBA" id="ARBA00022679"/>
    </source>
</evidence>
<feature type="domain" description="Beta-ketoacyl-[acyl-carrier-protein] synthase III C-terminal" evidence="8">
    <location>
        <begin position="274"/>
        <end position="324"/>
    </location>
</feature>
<evidence type="ECO:0000256" key="3">
    <source>
        <dbReference type="ARBA" id="ARBA00012307"/>
    </source>
</evidence>
<protein>
    <recommendedName>
        <fullName evidence="3">very-long-chain 3-oxoacyl-CoA synthase</fullName>
        <ecNumber evidence="3">2.3.1.199</ecNumber>
    </recommendedName>
</protein>
<evidence type="ECO:0000313" key="9">
    <source>
        <dbReference type="EMBL" id="KAK8974395.1"/>
    </source>
</evidence>
<feature type="domain" description="FAE" evidence="7">
    <location>
        <begin position="2"/>
        <end position="167"/>
    </location>
</feature>
<keyword evidence="10" id="KW-1185">Reference proteome</keyword>
<comment type="pathway">
    <text evidence="1">Lipid metabolism; fatty acid biosynthesis.</text>
</comment>
<comment type="catalytic activity">
    <reaction evidence="6">
        <text>a very-long-chain acyl-CoA + malonyl-CoA + H(+) = a very-long-chain 3-oxoacyl-CoA + CO2 + CoA</text>
        <dbReference type="Rhea" id="RHEA:32727"/>
        <dbReference type="ChEBI" id="CHEBI:15378"/>
        <dbReference type="ChEBI" id="CHEBI:16526"/>
        <dbReference type="ChEBI" id="CHEBI:57287"/>
        <dbReference type="ChEBI" id="CHEBI:57384"/>
        <dbReference type="ChEBI" id="CHEBI:90725"/>
        <dbReference type="ChEBI" id="CHEBI:90736"/>
        <dbReference type="EC" id="2.3.1.199"/>
    </reaction>
</comment>
<evidence type="ECO:0000259" key="8">
    <source>
        <dbReference type="Pfam" id="PF08541"/>
    </source>
</evidence>
<evidence type="ECO:0000256" key="6">
    <source>
        <dbReference type="ARBA" id="ARBA00047375"/>
    </source>
</evidence>
<dbReference type="Gene3D" id="3.40.47.10">
    <property type="match status" value="2"/>
</dbReference>
<dbReference type="Pfam" id="PF08541">
    <property type="entry name" value="ACP_syn_III_C"/>
    <property type="match status" value="1"/>
</dbReference>
<dbReference type="InterPro" id="IPR013747">
    <property type="entry name" value="ACP_syn_III_C"/>
</dbReference>
<dbReference type="InterPro" id="IPR012392">
    <property type="entry name" value="3-ktacl-CoA_syn"/>
</dbReference>
<dbReference type="EC" id="2.3.1.199" evidence="3"/>
<dbReference type="SUPFAM" id="SSF53901">
    <property type="entry name" value="Thiolase-like"/>
    <property type="match status" value="2"/>
</dbReference>
<dbReference type="InterPro" id="IPR013601">
    <property type="entry name" value="FAE1_typ3_polyketide_synth"/>
</dbReference>
<keyword evidence="4" id="KW-0808">Transferase</keyword>
<dbReference type="EMBL" id="JBBPBN010000168">
    <property type="protein sequence ID" value="KAK8974395.1"/>
    <property type="molecule type" value="Genomic_DNA"/>
</dbReference>
<proteinExistence type="inferred from homology"/>
<comment type="caution">
    <text evidence="9">The sequence shown here is derived from an EMBL/GenBank/DDBJ whole genome shotgun (WGS) entry which is preliminary data.</text>
</comment>
<evidence type="ECO:0000256" key="1">
    <source>
        <dbReference type="ARBA" id="ARBA00005194"/>
    </source>
</evidence>